<dbReference type="KEGG" id="mlo:mlr4686"/>
<dbReference type="HOGENOM" id="CLU_1794926_0_0_5"/>
<evidence type="ECO:0000313" key="2">
    <source>
        <dbReference type="Proteomes" id="UP000000552"/>
    </source>
</evidence>
<name>Q98DI7_RHILO</name>
<accession>Q98DI7</accession>
<protein>
    <submittedName>
        <fullName evidence="1">Mlr4686 protein</fullName>
    </submittedName>
</protein>
<evidence type="ECO:0000313" key="1">
    <source>
        <dbReference type="EMBL" id="BAB51284.1"/>
    </source>
</evidence>
<gene>
    <name evidence="1" type="ordered locus">mlr4686</name>
</gene>
<sequence>MSDSPDQVEKTAKGQGFKVEWGAPLLSFDSEAKEATLLDGDNACGWIRFNGDRKINSMLFAACFFGADGLGLRQVTQEFVNKFGGQAEMEIIPAGDMCKGAQPFAFKGRTSEGELFRLWEDCGAWTPLGVRVEIKPGSGKGLKF</sequence>
<proteinExistence type="predicted"/>
<dbReference type="AlphaFoldDB" id="Q98DI7"/>
<dbReference type="Proteomes" id="UP000000552">
    <property type="component" value="Chromosome"/>
</dbReference>
<reference evidence="1 2" key="1">
    <citation type="journal article" date="2000" name="DNA Res.">
        <title>Complete genome structure of the nitrogen-fixing symbiotic bacterium Mesorhizobium loti.</title>
        <authorList>
            <person name="Kaneko T."/>
            <person name="Nakamura Y."/>
            <person name="Sato S."/>
            <person name="Asamizu E."/>
            <person name="Kato T."/>
            <person name="Sasamoto S."/>
            <person name="Watanabe A."/>
            <person name="Idesawa K."/>
            <person name="Ishikawa A."/>
            <person name="Kawashima K."/>
            <person name="Kimura T."/>
            <person name="Kishida Y."/>
            <person name="Kiyokawa C."/>
            <person name="Kohara M."/>
            <person name="Matsumoto M."/>
            <person name="Matsuno A."/>
            <person name="Mochizuki Y."/>
            <person name="Nakayama S."/>
            <person name="Nakazaki N."/>
            <person name="Shimpo S."/>
            <person name="Sugimoto M."/>
            <person name="Takeuchi C."/>
            <person name="Yamada M."/>
            <person name="Tabata S."/>
        </authorList>
    </citation>
    <scope>NUCLEOTIDE SEQUENCE [LARGE SCALE GENOMIC DNA]</scope>
    <source>
        <strain evidence="2">LMG 29417 / CECT 9101 / MAFF 303099</strain>
    </source>
</reference>
<dbReference type="EMBL" id="BA000012">
    <property type="protein sequence ID" value="BAB51284.1"/>
    <property type="molecule type" value="Genomic_DNA"/>
</dbReference>
<organism evidence="1 2">
    <name type="scientific">Mesorhizobium japonicum (strain LMG 29417 / CECT 9101 / MAFF 303099)</name>
    <name type="common">Mesorhizobium loti (strain MAFF 303099)</name>
    <dbReference type="NCBI Taxonomy" id="266835"/>
    <lineage>
        <taxon>Bacteria</taxon>
        <taxon>Pseudomonadati</taxon>
        <taxon>Pseudomonadota</taxon>
        <taxon>Alphaproteobacteria</taxon>
        <taxon>Hyphomicrobiales</taxon>
        <taxon>Phyllobacteriaceae</taxon>
        <taxon>Mesorhizobium</taxon>
    </lineage>
</organism>